<protein>
    <recommendedName>
        <fullName evidence="5">HdeA/HdeB family protein</fullName>
    </recommendedName>
</protein>
<feature type="compositionally biased region" description="Acidic residues" evidence="1">
    <location>
        <begin position="72"/>
        <end position="87"/>
    </location>
</feature>
<proteinExistence type="predicted"/>
<keyword evidence="4" id="KW-1185">Reference proteome</keyword>
<organism evidence="3 4">
    <name type="scientific">Palleronia marisminoris</name>
    <dbReference type="NCBI Taxonomy" id="315423"/>
    <lineage>
        <taxon>Bacteria</taxon>
        <taxon>Pseudomonadati</taxon>
        <taxon>Pseudomonadota</taxon>
        <taxon>Alphaproteobacteria</taxon>
        <taxon>Rhodobacterales</taxon>
        <taxon>Roseobacteraceae</taxon>
        <taxon>Palleronia</taxon>
    </lineage>
</organism>
<dbReference type="Proteomes" id="UP000193870">
    <property type="component" value="Unassembled WGS sequence"/>
</dbReference>
<reference evidence="3 4" key="1">
    <citation type="submission" date="2017-03" db="EMBL/GenBank/DDBJ databases">
        <authorList>
            <person name="Afonso C.L."/>
            <person name="Miller P.J."/>
            <person name="Scott M.A."/>
            <person name="Spackman E."/>
            <person name="Goraichik I."/>
            <person name="Dimitrov K.M."/>
            <person name="Suarez D.L."/>
            <person name="Swayne D.E."/>
        </authorList>
    </citation>
    <scope>NUCLEOTIDE SEQUENCE [LARGE SCALE GENOMIC DNA]</scope>
    <source>
        <strain evidence="3 4">CECT 7066</strain>
    </source>
</reference>
<feature type="region of interest" description="Disordered" evidence="1">
    <location>
        <begin position="53"/>
        <end position="101"/>
    </location>
</feature>
<evidence type="ECO:0000313" key="3">
    <source>
        <dbReference type="EMBL" id="SLN42414.1"/>
    </source>
</evidence>
<gene>
    <name evidence="3" type="ORF">PAM7066_01818</name>
</gene>
<feature type="signal peptide" evidence="2">
    <location>
        <begin position="1"/>
        <end position="23"/>
    </location>
</feature>
<dbReference type="RefSeq" id="WP_139214977.1">
    <property type="nucleotide sequence ID" value="NZ_FOPF01000004.1"/>
</dbReference>
<feature type="chain" id="PRO_5011006188" description="HdeA/HdeB family protein" evidence="2">
    <location>
        <begin position="24"/>
        <end position="138"/>
    </location>
</feature>
<evidence type="ECO:0000256" key="2">
    <source>
        <dbReference type="SAM" id="SignalP"/>
    </source>
</evidence>
<name>A0A1Y5SLK0_9RHOB</name>
<keyword evidence="2" id="KW-0732">Signal</keyword>
<feature type="compositionally biased region" description="Polar residues" evidence="1">
    <location>
        <begin position="119"/>
        <end position="132"/>
    </location>
</feature>
<evidence type="ECO:0008006" key="5">
    <source>
        <dbReference type="Google" id="ProtNLM"/>
    </source>
</evidence>
<evidence type="ECO:0000313" key="4">
    <source>
        <dbReference type="Proteomes" id="UP000193870"/>
    </source>
</evidence>
<dbReference type="AlphaFoldDB" id="A0A1Y5SLK0"/>
<feature type="region of interest" description="Disordered" evidence="1">
    <location>
        <begin position="119"/>
        <end position="138"/>
    </location>
</feature>
<accession>A0A1Y5SLK0</accession>
<evidence type="ECO:0000256" key="1">
    <source>
        <dbReference type="SAM" id="MobiDB-lite"/>
    </source>
</evidence>
<dbReference type="EMBL" id="FWFV01000004">
    <property type="protein sequence ID" value="SLN42414.1"/>
    <property type="molecule type" value="Genomic_DNA"/>
</dbReference>
<sequence>MKPSSLGTLSAAILSLAAPTALSAQTAGGNDAMTDITCEAFLDLPASDQEMHATALTTARMDAAMPPSDTDATGEDTAEAEPDDAEAPSESAGTPTDGMMSNILSPTVVALVTICENTVSDGTGAGTVSESDTGALPD</sequence>